<dbReference type="InterPro" id="IPR000086">
    <property type="entry name" value="NUDIX_hydrolase_dom"/>
</dbReference>
<organism evidence="1 2">
    <name type="scientific">Nocardioides simplex</name>
    <name type="common">Arthrobacter simplex</name>
    <dbReference type="NCBI Taxonomy" id="2045"/>
    <lineage>
        <taxon>Bacteria</taxon>
        <taxon>Bacillati</taxon>
        <taxon>Actinomycetota</taxon>
        <taxon>Actinomycetes</taxon>
        <taxon>Propionibacteriales</taxon>
        <taxon>Nocardioidaceae</taxon>
        <taxon>Pimelobacter</taxon>
    </lineage>
</organism>
<name>A0A0A1DNQ1_NOCSI</name>
<proteinExistence type="predicted"/>
<dbReference type="EMBL" id="CP009896">
    <property type="protein sequence ID" value="AIY18979.1"/>
    <property type="molecule type" value="Genomic_DNA"/>
</dbReference>
<sequence length="543" mass="59485">MADGLRKTALAPVRTATTLRDEVRENERLRLLLTTGAFLIPATIIWIFEEIPLAWRVVGTLALLLTASLVGIVALSAQLRQQDRLEAEPLPADLGSIPAAARAHREVRDGDPLLLAAHRADFVGLTYKSLSDMLDEVNARGAQLDALTTACLYVYALPVLEQLHPTLRHSSGLLPEWSRSIENAIEGLRRAAPALRELDLVLLDAEPAFTMSRVWTADDAGSGVHHLRWTPVVAGTEPKDMPTLRFESSSGDVDGAELYQAFSRFSEDLISRRAVRRFPLVRADLGYERADVAGLVELLAKISTHPIMRRDDVSFDVSITAPVALLGERTALKPWEVRTFYEAYLDPAGSVVSFTAEMAPRRQQATIRVDDGAHGEVRTVPVTEKHRLAAFALMTLPGAEPSVLLVDKPKGIWALDVPGGKVGVDDADWRATIRRELVEELALVLPPDANLRQVAWSYDPKSQKEGVPVLSVYAAHLLEPELASYARSFLVGKDGVAARRTLALPAADLLRRKAAQGADNSWAEPLCHAPRRAFEAVVRMAGR</sequence>
<dbReference type="Proteomes" id="UP000030300">
    <property type="component" value="Chromosome"/>
</dbReference>
<keyword evidence="2" id="KW-1185">Reference proteome</keyword>
<dbReference type="RefSeq" id="WP_038681760.1">
    <property type="nucleotide sequence ID" value="NZ_BJMC01000014.1"/>
</dbReference>
<dbReference type="SUPFAM" id="SSF55811">
    <property type="entry name" value="Nudix"/>
    <property type="match status" value="1"/>
</dbReference>
<accession>A0A0A1DNQ1</accession>
<dbReference type="Gene3D" id="3.90.79.10">
    <property type="entry name" value="Nucleoside Triphosphate Pyrophosphohydrolase"/>
    <property type="match status" value="1"/>
</dbReference>
<dbReference type="AlphaFoldDB" id="A0A0A1DNQ1"/>
<protein>
    <submittedName>
        <fullName evidence="1">Uncharacterized protein</fullName>
    </submittedName>
</protein>
<dbReference type="KEGG" id="psim:KR76_23360"/>
<reference evidence="1 2" key="1">
    <citation type="journal article" date="2015" name="Genome Announc.">
        <title>Complete Genome Sequence of Steroid-Transforming Nocardioides simplex VKM Ac-2033D.</title>
        <authorList>
            <person name="Shtratnikova V.Y."/>
            <person name="Schelkunov M.I."/>
            <person name="Pekov Y.A."/>
            <person name="Fokina V.V."/>
            <person name="Logacheva M.D."/>
            <person name="Sokolov S.L."/>
            <person name="Bragin E.Y."/>
            <person name="Ashapkin V.V."/>
            <person name="Donova M.V."/>
        </authorList>
    </citation>
    <scope>NUCLEOTIDE SEQUENCE [LARGE SCALE GENOMIC DNA]</scope>
    <source>
        <strain evidence="1 2">VKM Ac-2033D</strain>
    </source>
</reference>
<dbReference type="InterPro" id="IPR015797">
    <property type="entry name" value="NUDIX_hydrolase-like_dom_sf"/>
</dbReference>
<evidence type="ECO:0000313" key="2">
    <source>
        <dbReference type="Proteomes" id="UP000030300"/>
    </source>
</evidence>
<evidence type="ECO:0000313" key="1">
    <source>
        <dbReference type="EMBL" id="AIY18979.1"/>
    </source>
</evidence>
<gene>
    <name evidence="1" type="ORF">KR76_23360</name>
</gene>
<dbReference type="Pfam" id="PF00293">
    <property type="entry name" value="NUDIX"/>
    <property type="match status" value="1"/>
</dbReference>
<dbReference type="GeneID" id="96611711"/>
<dbReference type="HOGENOM" id="CLU_501375_0_0_11"/>
<dbReference type="PROSITE" id="PS51462">
    <property type="entry name" value="NUDIX"/>
    <property type="match status" value="1"/>
</dbReference>
<dbReference type="STRING" id="2045.KR76_23360"/>